<dbReference type="Pfam" id="PF00480">
    <property type="entry name" value="ROK"/>
    <property type="match status" value="1"/>
</dbReference>
<dbReference type="Gene3D" id="3.30.420.40">
    <property type="match status" value="2"/>
</dbReference>
<dbReference type="PANTHER" id="PTHR18964">
    <property type="entry name" value="ROK (REPRESSOR, ORF, KINASE) FAMILY"/>
    <property type="match status" value="1"/>
</dbReference>
<dbReference type="AlphaFoldDB" id="A0A7M3SXX9"/>
<proteinExistence type="predicted"/>
<evidence type="ECO:0000313" key="1">
    <source>
        <dbReference type="EMBL" id="MUP41460.1"/>
    </source>
</evidence>
<dbReference type="InterPro" id="IPR043129">
    <property type="entry name" value="ATPase_NBD"/>
</dbReference>
<dbReference type="InterPro" id="IPR000600">
    <property type="entry name" value="ROK"/>
</dbReference>
<keyword evidence="2" id="KW-1185">Reference proteome</keyword>
<dbReference type="OrthoDB" id="9810372at2"/>
<organism evidence="1 2">
    <name type="scientific">Christiangramia aestuarii</name>
    <dbReference type="NCBI Taxonomy" id="1028746"/>
    <lineage>
        <taxon>Bacteria</taxon>
        <taxon>Pseudomonadati</taxon>
        <taxon>Bacteroidota</taxon>
        <taxon>Flavobacteriia</taxon>
        <taxon>Flavobacteriales</taxon>
        <taxon>Flavobacteriaceae</taxon>
        <taxon>Christiangramia</taxon>
    </lineage>
</organism>
<dbReference type="CDD" id="cd24058">
    <property type="entry name" value="ASKHA_NBD_ROK_PPGK"/>
    <property type="match status" value="1"/>
</dbReference>
<evidence type="ECO:0000313" key="2">
    <source>
        <dbReference type="Proteomes" id="UP000460416"/>
    </source>
</evidence>
<reference evidence="1 2" key="1">
    <citation type="submission" date="2019-07" db="EMBL/GenBank/DDBJ databases">
        <title>Gramella aestuarii sp. nov., isolated from a tidal flat, and emended description of Gramella echinicola.</title>
        <authorList>
            <person name="Liu L."/>
        </authorList>
    </citation>
    <scope>NUCLEOTIDE SEQUENCE [LARGE SCALE GENOMIC DNA]</scope>
    <source>
        <strain evidence="1 2">BS12</strain>
    </source>
</reference>
<gene>
    <name evidence="1" type="ORF">FLP08_02645</name>
</gene>
<dbReference type="PANTHER" id="PTHR18964:SF146">
    <property type="entry name" value="POLYPHOSPHATE GLUCOKINASE"/>
    <property type="match status" value="1"/>
</dbReference>
<protein>
    <submittedName>
        <fullName evidence="1">ROK family protein</fullName>
    </submittedName>
</protein>
<comment type="caution">
    <text evidence="1">The sequence shown here is derived from an EMBL/GenBank/DDBJ whole genome shotgun (WGS) entry which is preliminary data.</text>
</comment>
<sequence length="248" mass="27317">MEILGIDIGGSGIKGAIVNLETGEFVSEKHRIPTPKSRKPKAIAKRVNQMVEHFSYKGVVGCGFPTIIKKGFCKDEGNLSKKWVGMNVEHLFEKATGLNFTVINDADAAGLAEVNYGAGRNEDGFTLMITVGTGLGSGAYLNRRLIPNFELGQTPYLGYDKIEDWAASSVKKKEDLTYKQWAKRFNVFLNYTHLILNPDLILVGGGISKHWNKYKDYLNVNTDLAPAELRNKSGIMGAALAAKMRMDV</sequence>
<dbReference type="Proteomes" id="UP000460416">
    <property type="component" value="Unassembled WGS sequence"/>
</dbReference>
<dbReference type="EMBL" id="VJVW01000001">
    <property type="protein sequence ID" value="MUP41460.1"/>
    <property type="molecule type" value="Genomic_DNA"/>
</dbReference>
<dbReference type="NCBIfam" id="NF045942">
    <property type="entry name" value="PolPhglucPhase"/>
    <property type="match status" value="1"/>
</dbReference>
<name>A0A7M3SXX9_9FLAO</name>
<accession>A0A7M3SXX9</accession>
<dbReference type="SUPFAM" id="SSF53067">
    <property type="entry name" value="Actin-like ATPase domain"/>
    <property type="match status" value="1"/>
</dbReference>
<dbReference type="RefSeq" id="WP_156273752.1">
    <property type="nucleotide sequence ID" value="NZ_BAABGI010000002.1"/>
</dbReference>